<keyword evidence="3" id="KW-0378">Hydrolase</keyword>
<dbReference type="Pfam" id="PF02541">
    <property type="entry name" value="Ppx-GppA"/>
    <property type="match status" value="1"/>
</dbReference>
<evidence type="ECO:0000256" key="1">
    <source>
        <dbReference type="ARBA" id="ARBA00007125"/>
    </source>
</evidence>
<evidence type="ECO:0000259" key="5">
    <source>
        <dbReference type="Pfam" id="PF02541"/>
    </source>
</evidence>
<proteinExistence type="inferred from homology"/>
<evidence type="ECO:0000313" key="8">
    <source>
        <dbReference type="Proteomes" id="UP000285120"/>
    </source>
</evidence>
<dbReference type="AlphaFoldDB" id="A0A419V3I2"/>
<dbReference type="Gene3D" id="3.30.420.40">
    <property type="match status" value="1"/>
</dbReference>
<accession>A0A419V3I2</accession>
<evidence type="ECO:0000256" key="2">
    <source>
        <dbReference type="ARBA" id="ARBA00012451"/>
    </source>
</evidence>
<protein>
    <recommendedName>
        <fullName evidence="2">exopolyphosphatase</fullName>
        <ecNumber evidence="2">3.6.1.11</ecNumber>
    </recommendedName>
</protein>
<reference evidence="7 8" key="1">
    <citation type="submission" date="2018-09" db="EMBL/GenBank/DDBJ databases">
        <title>Genomic Encyclopedia of Archaeal and Bacterial Type Strains, Phase II (KMG-II): from individual species to whole genera.</title>
        <authorList>
            <person name="Goeker M."/>
        </authorList>
    </citation>
    <scope>NUCLEOTIDE SEQUENCE [LARGE SCALE GENOMIC DNA]</scope>
    <source>
        <strain evidence="7 8">DSM 17008</strain>
    </source>
</reference>
<dbReference type="InterPro" id="IPR043129">
    <property type="entry name" value="ATPase_NBD"/>
</dbReference>
<dbReference type="Pfam" id="PF21447">
    <property type="entry name" value="Ppx-GppA_III"/>
    <property type="match status" value="1"/>
</dbReference>
<feature type="domain" description="Ppx/GppA phosphatase C-terminal" evidence="6">
    <location>
        <begin position="317"/>
        <end position="479"/>
    </location>
</feature>
<dbReference type="PANTHER" id="PTHR30005:SF0">
    <property type="entry name" value="RETROGRADE REGULATION PROTEIN 2"/>
    <property type="match status" value="1"/>
</dbReference>
<dbReference type="SUPFAM" id="SSF53067">
    <property type="entry name" value="Actin-like ATPase domain"/>
    <property type="match status" value="2"/>
</dbReference>
<dbReference type="PANTHER" id="PTHR30005">
    <property type="entry name" value="EXOPOLYPHOSPHATASE"/>
    <property type="match status" value="1"/>
</dbReference>
<evidence type="ECO:0000256" key="4">
    <source>
        <dbReference type="ARBA" id="ARBA00047607"/>
    </source>
</evidence>
<dbReference type="RefSeq" id="WP_120193400.1">
    <property type="nucleotide sequence ID" value="NZ_RAPK01000009.1"/>
</dbReference>
<name>A0A419V3I2_9BACL</name>
<dbReference type="Gene3D" id="3.30.420.150">
    <property type="entry name" value="Exopolyphosphatase. Domain 2"/>
    <property type="match status" value="1"/>
</dbReference>
<dbReference type="GO" id="GO:0004309">
    <property type="term" value="F:exopolyphosphatase activity"/>
    <property type="evidence" value="ECO:0007669"/>
    <property type="project" value="UniProtKB-EC"/>
</dbReference>
<comment type="catalytic activity">
    <reaction evidence="4">
        <text>[phosphate](n) + H2O = [phosphate](n-1) + phosphate + H(+)</text>
        <dbReference type="Rhea" id="RHEA:21528"/>
        <dbReference type="Rhea" id="RHEA-COMP:9859"/>
        <dbReference type="Rhea" id="RHEA-COMP:14279"/>
        <dbReference type="ChEBI" id="CHEBI:15377"/>
        <dbReference type="ChEBI" id="CHEBI:15378"/>
        <dbReference type="ChEBI" id="CHEBI:16838"/>
        <dbReference type="ChEBI" id="CHEBI:43474"/>
        <dbReference type="EC" id="3.6.1.11"/>
    </reaction>
</comment>
<keyword evidence="8" id="KW-1185">Reference proteome</keyword>
<evidence type="ECO:0000256" key="3">
    <source>
        <dbReference type="ARBA" id="ARBA00022801"/>
    </source>
</evidence>
<dbReference type="GO" id="GO:0006793">
    <property type="term" value="P:phosphorus metabolic process"/>
    <property type="evidence" value="ECO:0007669"/>
    <property type="project" value="InterPro"/>
</dbReference>
<comment type="caution">
    <text evidence="7">The sequence shown here is derived from an EMBL/GenBank/DDBJ whole genome shotgun (WGS) entry which is preliminary data.</text>
</comment>
<dbReference type="NCBIfam" id="TIGR03706">
    <property type="entry name" value="exo_poly_only"/>
    <property type="match status" value="1"/>
</dbReference>
<dbReference type="EMBL" id="RAPK01000009">
    <property type="protein sequence ID" value="RKD73012.1"/>
    <property type="molecule type" value="Genomic_DNA"/>
</dbReference>
<dbReference type="InterPro" id="IPR003695">
    <property type="entry name" value="Ppx_GppA_N"/>
</dbReference>
<dbReference type="Gene3D" id="1.10.3210.10">
    <property type="entry name" value="Hypothetical protein af1432"/>
    <property type="match status" value="1"/>
</dbReference>
<dbReference type="SUPFAM" id="SSF109604">
    <property type="entry name" value="HD-domain/PDEase-like"/>
    <property type="match status" value="1"/>
</dbReference>
<dbReference type="Proteomes" id="UP000285120">
    <property type="component" value="Unassembled WGS sequence"/>
</dbReference>
<dbReference type="InterPro" id="IPR050273">
    <property type="entry name" value="GppA/Ppx_hydrolase"/>
</dbReference>
<dbReference type="GO" id="GO:0006357">
    <property type="term" value="P:regulation of transcription by RNA polymerase II"/>
    <property type="evidence" value="ECO:0007669"/>
    <property type="project" value="TreeGrafter"/>
</dbReference>
<comment type="similarity">
    <text evidence="1">Belongs to the GppA/Ppx family.</text>
</comment>
<organism evidence="7 8">
    <name type="scientific">Sinobaca qinghaiensis</name>
    <dbReference type="NCBI Taxonomy" id="342944"/>
    <lineage>
        <taxon>Bacteria</taxon>
        <taxon>Bacillati</taxon>
        <taxon>Bacillota</taxon>
        <taxon>Bacilli</taxon>
        <taxon>Bacillales</taxon>
        <taxon>Sporolactobacillaceae</taxon>
        <taxon>Sinobaca</taxon>
    </lineage>
</organism>
<dbReference type="InterPro" id="IPR048950">
    <property type="entry name" value="Ppx_GppA_C"/>
</dbReference>
<dbReference type="OrthoDB" id="9807195at2"/>
<dbReference type="InterPro" id="IPR022371">
    <property type="entry name" value="Exopolyphosphatase"/>
</dbReference>
<feature type="domain" description="Ppx/GppA phosphatase N-terminal" evidence="5">
    <location>
        <begin position="28"/>
        <end position="306"/>
    </location>
</feature>
<dbReference type="CDD" id="cd24052">
    <property type="entry name" value="ASKHA_NBD_HpPPX-GppA-like"/>
    <property type="match status" value="1"/>
</dbReference>
<evidence type="ECO:0000313" key="7">
    <source>
        <dbReference type="EMBL" id="RKD73012.1"/>
    </source>
</evidence>
<gene>
    <name evidence="7" type="ORF">ATL39_2214</name>
</gene>
<dbReference type="EC" id="3.6.1.11" evidence="2"/>
<evidence type="ECO:0000259" key="6">
    <source>
        <dbReference type="Pfam" id="PF21447"/>
    </source>
</evidence>
<sequence length="510" mass="58267">MLKKIAVIDIGSNSIRMVIHGMNGKRGLRELHNVKEVARLSSHMDEQNNLTEEGFSILRSVLLRFQEVIDFHEVETVQAAATAAIRNASNCKEIIQFITDETNMPVRVLSGDEEAYYGFLAVQQSTFLNDGITVDIGGGSTEITLFQDKKIIHSHSFPFGALTLKKEFVDSYKKEHKALEAVKEKAKNEFKTLPWLLSTEDLPIVGIGGSARNLSLIHQASIDYPLSGLHQYTMVPDEMQSVIDLLSDTPEEKRDSIEGLSKDRSDTILPAAVIIQSLIEYTSAPYFMMSNKGLRDGLLMEELQKEHPEIKTIEVEEESFYQLKEEFEVNNVNVEQVGFIADHLYTQLLPHLPEELIANNQQELLRKSVNVLYIGEYISYEASSQHTFYLLTNRSIDGISHRDRMAMAFIASFKSKSWLQSFSKPFKQQIDDKLLAQYELLGSILKLAYALNRTNRNVIERLDIEKQRKELHFTFYSADDISPVFEMMKSEKHKKHLEKVLDRSITLHFL</sequence>